<dbReference type="PANTHER" id="PTHR31001">
    <property type="entry name" value="UNCHARACTERIZED TRANSCRIPTIONAL REGULATORY PROTEIN"/>
    <property type="match status" value="1"/>
</dbReference>
<dbReference type="SUPFAM" id="SSF57701">
    <property type="entry name" value="Zn2/Cys6 DNA-binding domain"/>
    <property type="match status" value="1"/>
</dbReference>
<dbReference type="PROSITE" id="PS50048">
    <property type="entry name" value="ZN2_CY6_FUNGAL_2"/>
    <property type="match status" value="1"/>
</dbReference>
<dbReference type="InterPro" id="IPR036864">
    <property type="entry name" value="Zn2-C6_fun-type_DNA-bd_sf"/>
</dbReference>
<organism evidence="5 6">
    <name type="scientific">Phialocephala subalpina</name>
    <dbReference type="NCBI Taxonomy" id="576137"/>
    <lineage>
        <taxon>Eukaryota</taxon>
        <taxon>Fungi</taxon>
        <taxon>Dikarya</taxon>
        <taxon>Ascomycota</taxon>
        <taxon>Pezizomycotina</taxon>
        <taxon>Leotiomycetes</taxon>
        <taxon>Helotiales</taxon>
        <taxon>Mollisiaceae</taxon>
        <taxon>Phialocephala</taxon>
        <taxon>Phialocephala fortinii species complex</taxon>
    </lineage>
</organism>
<keyword evidence="3" id="KW-0539">Nucleus</keyword>
<evidence type="ECO:0000256" key="1">
    <source>
        <dbReference type="ARBA" id="ARBA00004123"/>
    </source>
</evidence>
<dbReference type="EMBL" id="FJOG01000002">
    <property type="protein sequence ID" value="CZR51837.1"/>
    <property type="molecule type" value="Genomic_DNA"/>
</dbReference>
<accession>A0A1L7WGI1</accession>
<dbReference type="AlphaFoldDB" id="A0A1L7WGI1"/>
<dbReference type="InterPro" id="IPR001138">
    <property type="entry name" value="Zn2Cys6_DnaBD"/>
</dbReference>
<dbReference type="InterPro" id="IPR007219">
    <property type="entry name" value="XnlR_reg_dom"/>
</dbReference>
<evidence type="ECO:0000256" key="3">
    <source>
        <dbReference type="ARBA" id="ARBA00023242"/>
    </source>
</evidence>
<dbReference type="SMART" id="SM00066">
    <property type="entry name" value="GAL4"/>
    <property type="match status" value="1"/>
</dbReference>
<evidence type="ECO:0000313" key="6">
    <source>
        <dbReference type="Proteomes" id="UP000184330"/>
    </source>
</evidence>
<dbReference type="PROSITE" id="PS00463">
    <property type="entry name" value="ZN2_CY6_FUNGAL_1"/>
    <property type="match status" value="1"/>
</dbReference>
<dbReference type="PANTHER" id="PTHR31001:SF76">
    <property type="entry name" value="ZN(2)-C6 FUNGAL-TYPE DOMAIN-CONTAINING PROTEIN"/>
    <property type="match status" value="1"/>
</dbReference>
<dbReference type="CDD" id="cd12148">
    <property type="entry name" value="fungal_TF_MHR"/>
    <property type="match status" value="1"/>
</dbReference>
<keyword evidence="6" id="KW-1185">Reference proteome</keyword>
<evidence type="ECO:0000259" key="4">
    <source>
        <dbReference type="PROSITE" id="PS50048"/>
    </source>
</evidence>
<dbReference type="Pfam" id="PF00172">
    <property type="entry name" value="Zn_clus"/>
    <property type="match status" value="1"/>
</dbReference>
<protein>
    <recommendedName>
        <fullName evidence="4">Zn(2)-C6 fungal-type domain-containing protein</fullName>
    </recommendedName>
</protein>
<sequence length="550" mass="63034">MATSEPPGIRATQRAPRSCRSCRKRRVRCNKRIPCQECIGRGLEAQCAREIVKVKGQIISGDAPNSQYSYNELLLENQKLRGQLDSQLQKLPQKAAKHFEVRNITESFERDLFDAVKHTSRISTVVEDDQVIRPSPNCAARLLSYGRVWVSWIHCALHHPTFESECEIFWRTGRPHEDTDAGRSLWLAVYFSYLSAILLFMDEEEAKATGLPHDNVKMLLLNWYDAALLHLYRADFLRNLNIKSVQAIAILGIVFNNVGDSTLHTCLWACGIRIARSLSLDFDRDHLGESLVQREVRRRLWWTFVLCEWIPIPYRIPSIYEADFEVELPAQIADEELILPSTSLDSKPRPIQYHIAMIQIATIYHRFRCALRLKASRSDEISVLVIESDESLANLIEGLPDHLQGGQDFTSPSSAPDIDQSWIAWQRTNLSLVLLYYRIVINRILQDQWIQDPTTFERTRSICLGSARAMIALVRNYAGSVARHRPWATSLHLFSAAIILVVEARFHPNDAEDNYVEEIQFCFDLLRKISDQSIFAAKAVEILETQLLHA</sequence>
<evidence type="ECO:0000313" key="5">
    <source>
        <dbReference type="EMBL" id="CZR51837.1"/>
    </source>
</evidence>
<feature type="domain" description="Zn(2)-C6 fungal-type" evidence="4">
    <location>
        <begin position="18"/>
        <end position="49"/>
    </location>
</feature>
<dbReference type="OrthoDB" id="1747771at2759"/>
<dbReference type="Gene3D" id="4.10.240.10">
    <property type="entry name" value="Zn(2)-C6 fungal-type DNA-binding domain"/>
    <property type="match status" value="1"/>
</dbReference>
<dbReference type="STRING" id="576137.A0A1L7WGI1"/>
<proteinExistence type="predicted"/>
<evidence type="ECO:0000256" key="2">
    <source>
        <dbReference type="ARBA" id="ARBA00022723"/>
    </source>
</evidence>
<dbReference type="GO" id="GO:0006351">
    <property type="term" value="P:DNA-templated transcription"/>
    <property type="evidence" value="ECO:0007669"/>
    <property type="project" value="InterPro"/>
</dbReference>
<name>A0A1L7WGI1_9HELO</name>
<dbReference type="InterPro" id="IPR050613">
    <property type="entry name" value="Sec_Metabolite_Reg"/>
</dbReference>
<dbReference type="GO" id="GO:0000981">
    <property type="term" value="F:DNA-binding transcription factor activity, RNA polymerase II-specific"/>
    <property type="evidence" value="ECO:0007669"/>
    <property type="project" value="InterPro"/>
</dbReference>
<reference evidence="5 6" key="1">
    <citation type="submission" date="2016-03" db="EMBL/GenBank/DDBJ databases">
        <authorList>
            <person name="Ploux O."/>
        </authorList>
    </citation>
    <scope>NUCLEOTIDE SEQUENCE [LARGE SCALE GENOMIC DNA]</scope>
    <source>
        <strain evidence="5 6">UAMH 11012</strain>
    </source>
</reference>
<comment type="subcellular location">
    <subcellularLocation>
        <location evidence="1">Nucleus</location>
    </subcellularLocation>
</comment>
<dbReference type="GO" id="GO:0005634">
    <property type="term" value="C:nucleus"/>
    <property type="evidence" value="ECO:0007669"/>
    <property type="project" value="UniProtKB-SubCell"/>
</dbReference>
<dbReference type="Pfam" id="PF04082">
    <property type="entry name" value="Fungal_trans"/>
    <property type="match status" value="1"/>
</dbReference>
<dbReference type="Proteomes" id="UP000184330">
    <property type="component" value="Unassembled WGS sequence"/>
</dbReference>
<dbReference type="GO" id="GO:0003677">
    <property type="term" value="F:DNA binding"/>
    <property type="evidence" value="ECO:0007669"/>
    <property type="project" value="InterPro"/>
</dbReference>
<keyword evidence="2" id="KW-0479">Metal-binding</keyword>
<gene>
    <name evidence="5" type="ORF">PAC_01714</name>
</gene>
<dbReference type="GO" id="GO:0008270">
    <property type="term" value="F:zinc ion binding"/>
    <property type="evidence" value="ECO:0007669"/>
    <property type="project" value="InterPro"/>
</dbReference>